<dbReference type="InterPro" id="IPR025746">
    <property type="entry name" value="PilX_N_dom"/>
</dbReference>
<dbReference type="Pfam" id="PF13681">
    <property type="entry name" value="PilX"/>
    <property type="match status" value="1"/>
</dbReference>
<protein>
    <submittedName>
        <fullName evidence="4">Tfp pilus assembly protein PilX</fullName>
    </submittedName>
</protein>
<reference evidence="4 5" key="1">
    <citation type="submission" date="2018-05" db="EMBL/GenBank/DDBJ databases">
        <title>Genomic Encyclopedia of Type Strains, Phase IV (KMG-IV): sequencing the most valuable type-strain genomes for metagenomic binning, comparative biology and taxonomic classification.</title>
        <authorList>
            <person name="Goeker M."/>
        </authorList>
    </citation>
    <scope>NUCLEOTIDE SEQUENCE [LARGE SCALE GENOMIC DNA]</scope>
    <source>
        <strain evidence="4 5">DSM 23606</strain>
    </source>
</reference>
<dbReference type="Pfam" id="PF14341">
    <property type="entry name" value="PilX_N"/>
    <property type="match status" value="1"/>
</dbReference>
<evidence type="ECO:0000256" key="1">
    <source>
        <dbReference type="SAM" id="Phobius"/>
    </source>
</evidence>
<dbReference type="InterPro" id="IPR025205">
    <property type="entry name" value="PilX/PilW_C"/>
</dbReference>
<keyword evidence="5" id="KW-1185">Reference proteome</keyword>
<dbReference type="Proteomes" id="UP000246569">
    <property type="component" value="Unassembled WGS sequence"/>
</dbReference>
<evidence type="ECO:0000259" key="2">
    <source>
        <dbReference type="Pfam" id="PF13681"/>
    </source>
</evidence>
<organism evidence="4 5">
    <name type="scientific">Plasticicumulans acidivorans</name>
    <dbReference type="NCBI Taxonomy" id="886464"/>
    <lineage>
        <taxon>Bacteria</taxon>
        <taxon>Pseudomonadati</taxon>
        <taxon>Pseudomonadota</taxon>
        <taxon>Gammaproteobacteria</taxon>
        <taxon>Candidatus Competibacteraceae</taxon>
        <taxon>Plasticicumulans</taxon>
    </lineage>
</organism>
<gene>
    <name evidence="4" type="ORF">C7443_11184</name>
</gene>
<evidence type="ECO:0000259" key="3">
    <source>
        <dbReference type="Pfam" id="PF14341"/>
    </source>
</evidence>
<dbReference type="AlphaFoldDB" id="A0A317MWS0"/>
<keyword evidence="1" id="KW-1133">Transmembrane helix</keyword>
<name>A0A317MWS0_9GAMM</name>
<comment type="caution">
    <text evidence="4">The sequence shown here is derived from an EMBL/GenBank/DDBJ whole genome shotgun (WGS) entry which is preliminary data.</text>
</comment>
<dbReference type="RefSeq" id="WP_110019724.1">
    <property type="nucleotide sequence ID" value="NZ_QGTJ01000011.1"/>
</dbReference>
<evidence type="ECO:0000313" key="5">
    <source>
        <dbReference type="Proteomes" id="UP000246569"/>
    </source>
</evidence>
<feature type="domain" description="PilX/PilW C-terminal" evidence="2">
    <location>
        <begin position="153"/>
        <end position="219"/>
    </location>
</feature>
<dbReference type="EMBL" id="QGTJ01000011">
    <property type="protein sequence ID" value="PWV59313.1"/>
    <property type="molecule type" value="Genomic_DNA"/>
</dbReference>
<keyword evidence="1" id="KW-0472">Membrane</keyword>
<feature type="transmembrane region" description="Helical" evidence="1">
    <location>
        <begin position="20"/>
        <end position="40"/>
    </location>
</feature>
<accession>A0A317MWS0</accession>
<evidence type="ECO:0000313" key="4">
    <source>
        <dbReference type="EMBL" id="PWV59313.1"/>
    </source>
</evidence>
<sequence length="222" mass="23165">MAKRIHSSAIPFNRDRERGATLVVALIVLLLMSVIGLSAYRGSWLNERMVSNQSDLERAFEGSEAALRDSEWVLTNKSATLLTYTTGCATGCGPNSHVKTALLSSMASTDTPASCVSASDLTAEDLDSSATAATAAICPATSPLTTTAPTTPDGATVEDSSTYLRQSPRYIIENAGTIVEPCTAPCNPSEPSSEKKVRRVTAASSGGSGGAIVLLESTYLLQ</sequence>
<feature type="domain" description="Type 4 fimbrial biogenesis protein PilX N-terminal" evidence="3">
    <location>
        <begin position="18"/>
        <end position="68"/>
    </location>
</feature>
<proteinExistence type="predicted"/>
<keyword evidence="1" id="KW-0812">Transmembrane</keyword>